<dbReference type="Gene3D" id="1.10.10.10">
    <property type="entry name" value="Winged helix-like DNA-binding domain superfamily/Winged helix DNA-binding domain"/>
    <property type="match status" value="1"/>
</dbReference>
<name>A0A849CAM9_9NOCA</name>
<dbReference type="SMART" id="SM00418">
    <property type="entry name" value="HTH_ARSR"/>
    <property type="match status" value="1"/>
</dbReference>
<proteinExistence type="predicted"/>
<protein>
    <submittedName>
        <fullName evidence="2">Winged helix-turn-helix transcriptional regulator</fullName>
    </submittedName>
</protein>
<dbReference type="SUPFAM" id="SSF46785">
    <property type="entry name" value="Winged helix' DNA-binding domain"/>
    <property type="match status" value="1"/>
</dbReference>
<dbReference type="RefSeq" id="WP_067518029.1">
    <property type="nucleotide sequence ID" value="NZ_JABELX010000003.1"/>
</dbReference>
<organism evidence="2 3">
    <name type="scientific">Nocardia uniformis</name>
    <dbReference type="NCBI Taxonomy" id="53432"/>
    <lineage>
        <taxon>Bacteria</taxon>
        <taxon>Bacillati</taxon>
        <taxon>Actinomycetota</taxon>
        <taxon>Actinomycetes</taxon>
        <taxon>Mycobacteriales</taxon>
        <taxon>Nocardiaceae</taxon>
        <taxon>Nocardia</taxon>
    </lineage>
</organism>
<dbReference type="EMBL" id="JABELX010000003">
    <property type="protein sequence ID" value="NNH70011.1"/>
    <property type="molecule type" value="Genomic_DNA"/>
</dbReference>
<keyword evidence="3" id="KW-1185">Reference proteome</keyword>
<dbReference type="Proteomes" id="UP000586827">
    <property type="component" value="Unassembled WGS sequence"/>
</dbReference>
<reference evidence="2 3" key="1">
    <citation type="submission" date="2020-05" db="EMBL/GenBank/DDBJ databases">
        <title>MicrobeNet Type strains.</title>
        <authorList>
            <person name="Nicholson A.C."/>
        </authorList>
    </citation>
    <scope>NUCLEOTIDE SEQUENCE [LARGE SCALE GENOMIC DNA]</scope>
    <source>
        <strain evidence="2 3">JCM 3224</strain>
    </source>
</reference>
<accession>A0A849CAM9</accession>
<gene>
    <name evidence="2" type="ORF">HLB23_09065</name>
</gene>
<dbReference type="CDD" id="cd00090">
    <property type="entry name" value="HTH_ARSR"/>
    <property type="match status" value="1"/>
</dbReference>
<evidence type="ECO:0000259" key="1">
    <source>
        <dbReference type="SMART" id="SM00418"/>
    </source>
</evidence>
<evidence type="ECO:0000313" key="3">
    <source>
        <dbReference type="Proteomes" id="UP000586827"/>
    </source>
</evidence>
<comment type="caution">
    <text evidence="2">The sequence shown here is derived from an EMBL/GenBank/DDBJ whole genome shotgun (WGS) entry which is preliminary data.</text>
</comment>
<dbReference type="InterPro" id="IPR036390">
    <property type="entry name" value="WH_DNA-bd_sf"/>
</dbReference>
<dbReference type="InterPro" id="IPR001845">
    <property type="entry name" value="HTH_ArsR_DNA-bd_dom"/>
</dbReference>
<dbReference type="InterPro" id="IPR011991">
    <property type="entry name" value="ArsR-like_HTH"/>
</dbReference>
<dbReference type="GO" id="GO:0003700">
    <property type="term" value="F:DNA-binding transcription factor activity"/>
    <property type="evidence" value="ECO:0007669"/>
    <property type="project" value="InterPro"/>
</dbReference>
<sequence length="152" mass="16379">MTDVDAKLAELEARIEALEGRRHPEDPARGFIEYHGNVDFGGELNWTIRYSAASVLQLPASIRVEVLAALGHPVRHALVQALLDGPRTGIELAEAVGLTSTGQLYHHVRALSSANIIEQHSRGTYHIPPPKIVPVLVLMTAAADIGNLLQSG</sequence>
<dbReference type="InterPro" id="IPR036388">
    <property type="entry name" value="WH-like_DNA-bd_sf"/>
</dbReference>
<dbReference type="Pfam" id="PF12840">
    <property type="entry name" value="HTH_20"/>
    <property type="match status" value="1"/>
</dbReference>
<dbReference type="AlphaFoldDB" id="A0A849CAM9"/>
<evidence type="ECO:0000313" key="2">
    <source>
        <dbReference type="EMBL" id="NNH70011.1"/>
    </source>
</evidence>
<feature type="domain" description="HTH arsR-type" evidence="1">
    <location>
        <begin position="65"/>
        <end position="141"/>
    </location>
</feature>